<evidence type="ECO:0000313" key="3">
    <source>
        <dbReference type="Proteomes" id="UP000224182"/>
    </source>
</evidence>
<protein>
    <submittedName>
        <fullName evidence="2">Uncharacterized protein</fullName>
    </submittedName>
</protein>
<dbReference type="EMBL" id="NIRN01000001">
    <property type="protein sequence ID" value="PHI06635.1"/>
    <property type="molecule type" value="Genomic_DNA"/>
</dbReference>
<keyword evidence="1" id="KW-0175">Coiled coil</keyword>
<accession>A0A2C6BS13</accession>
<dbReference type="AlphaFoldDB" id="A0A2C6BS13"/>
<evidence type="ECO:0000313" key="2">
    <source>
        <dbReference type="EMBL" id="PHI06635.1"/>
    </source>
</evidence>
<sequence length="446" mass="52402">MINKIDNNYPLDITPIKNFPESIREKGKQIEQYIKDIETYRSNNTFGASVDLFPEYKFLFIHSNSSIPAGLYFKANDSWIGYSNYSFIPYSTNVPEGTRVSYGHQTYELQLDSNQKVWTNKIDFTPSLFFDFFETDGTNIELQNKGFKESDIEMVLLNFKRNEEEIIPFIKTEKFTSIKTNKTYHSSKFLTYTALFKNIERLYSNDEPINMQSKAVLLSINDEFQNIRIGLCYDKDNTLYYYDKETLHNLNVQLSTHLPYQISMKFFNNKLTIILNNEELEQKFDIDISDKNLYFGLASDMGYGRYSNGSFLVSEPEIFDIAISKKENLWLMDYPRTWSFLNTKSYINLTLDEQLKLKKNINSLNLVETQQKSFKELIEEKFNDNNKKLNEFIQNTNNSIETQINSKLAVLNQVETFINEKERIIENLNLQITELAKKIVALENKK</sequence>
<name>A0A2C6BS13_FUSNP</name>
<dbReference type="Proteomes" id="UP000224182">
    <property type="component" value="Unassembled WGS sequence"/>
</dbReference>
<comment type="caution">
    <text evidence="2">The sequence shown here is derived from an EMBL/GenBank/DDBJ whole genome shotgun (WGS) entry which is preliminary data.</text>
</comment>
<dbReference type="RefSeq" id="WP_098974394.1">
    <property type="nucleotide sequence ID" value="NZ_CP077115.1"/>
</dbReference>
<reference evidence="2 3" key="1">
    <citation type="submission" date="2017-06" db="EMBL/GenBank/DDBJ databases">
        <title>Draft genome sequence of Fusobacterium nucleatum subsp. polymorphum KCOM 1271 (=ChDC F305).</title>
        <authorList>
            <person name="Kook J.-K."/>
            <person name="Park S.-N."/>
            <person name="Lim Y.K."/>
            <person name="Roh H."/>
        </authorList>
    </citation>
    <scope>NUCLEOTIDE SEQUENCE [LARGE SCALE GENOMIC DNA]</scope>
    <source>
        <strain evidence="3">KCOM 1271 (ChDC F305)</strain>
    </source>
</reference>
<organism evidence="2 3">
    <name type="scientific">Fusobacterium nucleatum subsp. polymorphum</name>
    <name type="common">Fusobacterium polymorphum</name>
    <dbReference type="NCBI Taxonomy" id="76857"/>
    <lineage>
        <taxon>Bacteria</taxon>
        <taxon>Fusobacteriati</taxon>
        <taxon>Fusobacteriota</taxon>
        <taxon>Fusobacteriia</taxon>
        <taxon>Fusobacteriales</taxon>
        <taxon>Fusobacteriaceae</taxon>
        <taxon>Fusobacterium</taxon>
    </lineage>
</organism>
<feature type="coiled-coil region" evidence="1">
    <location>
        <begin position="411"/>
        <end position="445"/>
    </location>
</feature>
<evidence type="ECO:0000256" key="1">
    <source>
        <dbReference type="SAM" id="Coils"/>
    </source>
</evidence>
<proteinExistence type="predicted"/>
<gene>
    <name evidence="2" type="ORF">CBG54_06095</name>
</gene>